<dbReference type="GO" id="GO:0003700">
    <property type="term" value="F:DNA-binding transcription factor activity"/>
    <property type="evidence" value="ECO:0007669"/>
    <property type="project" value="InterPro"/>
</dbReference>
<dbReference type="CDD" id="cd00090">
    <property type="entry name" value="HTH_ARSR"/>
    <property type="match status" value="1"/>
</dbReference>
<dbReference type="GO" id="GO:0003677">
    <property type="term" value="F:DNA binding"/>
    <property type="evidence" value="ECO:0007669"/>
    <property type="project" value="UniProtKB-KW"/>
</dbReference>
<dbReference type="InterPro" id="IPR036388">
    <property type="entry name" value="WH-like_DNA-bd_sf"/>
</dbReference>
<evidence type="ECO:0000256" key="2">
    <source>
        <dbReference type="ARBA" id="ARBA00023125"/>
    </source>
</evidence>
<dbReference type="InterPro" id="IPR011991">
    <property type="entry name" value="ArsR-like_HTH"/>
</dbReference>
<dbReference type="PRINTS" id="PR00598">
    <property type="entry name" value="HTHMARR"/>
</dbReference>
<dbReference type="Gene3D" id="1.10.10.10">
    <property type="entry name" value="Winged helix-like DNA-binding domain superfamily/Winged helix DNA-binding domain"/>
    <property type="match status" value="1"/>
</dbReference>
<dbReference type="Pfam" id="PF12802">
    <property type="entry name" value="MarR_2"/>
    <property type="match status" value="1"/>
</dbReference>
<evidence type="ECO:0000313" key="6">
    <source>
        <dbReference type="Proteomes" id="UP000767327"/>
    </source>
</evidence>
<keyword evidence="3" id="KW-0804">Transcription</keyword>
<keyword evidence="1" id="KW-0805">Transcription regulation</keyword>
<feature type="domain" description="HTH marR-type" evidence="4">
    <location>
        <begin position="1"/>
        <end position="124"/>
    </location>
</feature>
<evidence type="ECO:0000256" key="3">
    <source>
        <dbReference type="ARBA" id="ARBA00023163"/>
    </source>
</evidence>
<organism evidence="5 6">
    <name type="scientific">Bifidobacterium crudilactis</name>
    <dbReference type="NCBI Taxonomy" id="327277"/>
    <lineage>
        <taxon>Bacteria</taxon>
        <taxon>Bacillati</taxon>
        <taxon>Actinomycetota</taxon>
        <taxon>Actinomycetes</taxon>
        <taxon>Bifidobacteriales</taxon>
        <taxon>Bifidobacteriaceae</taxon>
        <taxon>Bifidobacterium</taxon>
    </lineage>
</organism>
<evidence type="ECO:0000256" key="1">
    <source>
        <dbReference type="ARBA" id="ARBA00023015"/>
    </source>
</evidence>
<keyword evidence="2" id="KW-0238">DNA-binding</keyword>
<gene>
    <name evidence="5" type="ORF">GXW98_06625</name>
</gene>
<sequence length="149" mass="16806">MISRYLNATMPESARTATGGNVRIIMFLARNQDRDIFQYDIEERCSITPSTASRVLSLMEKKGLIERQAVERDARLRRIVLTPSAFDIVDELKRNANAMETTLFEGFSPSEMTRLSSYFIRMRSNLLATGLVSGSCTNQRNAENGRSTS</sequence>
<evidence type="ECO:0000259" key="4">
    <source>
        <dbReference type="PROSITE" id="PS50995"/>
    </source>
</evidence>
<dbReference type="PANTHER" id="PTHR42756">
    <property type="entry name" value="TRANSCRIPTIONAL REGULATOR, MARR"/>
    <property type="match status" value="1"/>
</dbReference>
<reference evidence="5" key="1">
    <citation type="journal article" date="2020" name="Biotechnol. Biofuels">
        <title>New insights from the biogas microbiome by comprehensive genome-resolved metagenomics of nearly 1600 species originating from multiple anaerobic digesters.</title>
        <authorList>
            <person name="Campanaro S."/>
            <person name="Treu L."/>
            <person name="Rodriguez-R L.M."/>
            <person name="Kovalovszki A."/>
            <person name="Ziels R.M."/>
            <person name="Maus I."/>
            <person name="Zhu X."/>
            <person name="Kougias P.G."/>
            <person name="Basile A."/>
            <person name="Luo G."/>
            <person name="Schluter A."/>
            <person name="Konstantinidis K.T."/>
            <person name="Angelidaki I."/>
        </authorList>
    </citation>
    <scope>NUCLEOTIDE SEQUENCE</scope>
    <source>
        <strain evidence="5">AS01afH2WH_6</strain>
    </source>
</reference>
<dbReference type="AlphaFoldDB" id="A0A971CZJ5"/>
<name>A0A971CZJ5_9BIFI</name>
<reference evidence="5" key="2">
    <citation type="submission" date="2020-01" db="EMBL/GenBank/DDBJ databases">
        <authorList>
            <person name="Campanaro S."/>
        </authorList>
    </citation>
    <scope>NUCLEOTIDE SEQUENCE</scope>
    <source>
        <strain evidence="5">AS01afH2WH_6</strain>
    </source>
</reference>
<proteinExistence type="predicted"/>
<dbReference type="InterPro" id="IPR036390">
    <property type="entry name" value="WH_DNA-bd_sf"/>
</dbReference>
<dbReference type="EMBL" id="JAAXZR010000023">
    <property type="protein sequence ID" value="NLT79938.1"/>
    <property type="molecule type" value="Genomic_DNA"/>
</dbReference>
<comment type="caution">
    <text evidence="5">The sequence shown here is derived from an EMBL/GenBank/DDBJ whole genome shotgun (WGS) entry which is preliminary data.</text>
</comment>
<evidence type="ECO:0000313" key="5">
    <source>
        <dbReference type="EMBL" id="NLT79938.1"/>
    </source>
</evidence>
<dbReference type="PANTHER" id="PTHR42756:SF1">
    <property type="entry name" value="TRANSCRIPTIONAL REPRESSOR OF EMRAB OPERON"/>
    <property type="match status" value="1"/>
</dbReference>
<dbReference type="SUPFAM" id="SSF46785">
    <property type="entry name" value="Winged helix' DNA-binding domain"/>
    <property type="match status" value="1"/>
</dbReference>
<dbReference type="Proteomes" id="UP000767327">
    <property type="component" value="Unassembled WGS sequence"/>
</dbReference>
<dbReference type="InterPro" id="IPR000835">
    <property type="entry name" value="HTH_MarR-typ"/>
</dbReference>
<protein>
    <submittedName>
        <fullName evidence="5">MarR family transcriptional regulator</fullName>
    </submittedName>
</protein>
<dbReference type="PROSITE" id="PS50995">
    <property type="entry name" value="HTH_MARR_2"/>
    <property type="match status" value="1"/>
</dbReference>
<accession>A0A971CZJ5</accession>
<dbReference type="SMART" id="SM00347">
    <property type="entry name" value="HTH_MARR"/>
    <property type="match status" value="1"/>
</dbReference>